<dbReference type="Proteomes" id="UP001489719">
    <property type="component" value="Unassembled WGS sequence"/>
</dbReference>
<dbReference type="EMBL" id="MU970086">
    <property type="protein sequence ID" value="KAK9321950.1"/>
    <property type="molecule type" value="Genomic_DNA"/>
</dbReference>
<reference evidence="2" key="1">
    <citation type="journal article" date="2024" name="Front. Bioeng. Biotechnol.">
        <title>Genome-scale model development and genomic sequencing of the oleaginous clade Lipomyces.</title>
        <authorList>
            <person name="Czajka J.J."/>
            <person name="Han Y."/>
            <person name="Kim J."/>
            <person name="Mondo S.J."/>
            <person name="Hofstad B.A."/>
            <person name="Robles A."/>
            <person name="Haridas S."/>
            <person name="Riley R."/>
            <person name="LaButti K."/>
            <person name="Pangilinan J."/>
            <person name="Andreopoulos W."/>
            <person name="Lipzen A."/>
            <person name="Yan J."/>
            <person name="Wang M."/>
            <person name="Ng V."/>
            <person name="Grigoriev I.V."/>
            <person name="Spatafora J.W."/>
            <person name="Magnuson J.K."/>
            <person name="Baker S.E."/>
            <person name="Pomraning K.R."/>
        </authorList>
    </citation>
    <scope>NUCLEOTIDE SEQUENCE [LARGE SCALE GENOMIC DNA]</scope>
    <source>
        <strain evidence="2">CBS 10300</strain>
    </source>
</reference>
<keyword evidence="2" id="KW-1185">Reference proteome</keyword>
<organism evidence="1 2">
    <name type="scientific">Lipomyces orientalis</name>
    <dbReference type="NCBI Taxonomy" id="1233043"/>
    <lineage>
        <taxon>Eukaryota</taxon>
        <taxon>Fungi</taxon>
        <taxon>Dikarya</taxon>
        <taxon>Ascomycota</taxon>
        <taxon>Saccharomycotina</taxon>
        <taxon>Lipomycetes</taxon>
        <taxon>Lipomycetales</taxon>
        <taxon>Lipomycetaceae</taxon>
        <taxon>Lipomyces</taxon>
    </lineage>
</organism>
<evidence type="ECO:0000313" key="2">
    <source>
        <dbReference type="Proteomes" id="UP001489719"/>
    </source>
</evidence>
<comment type="caution">
    <text evidence="1">The sequence shown here is derived from an EMBL/GenBank/DDBJ whole genome shotgun (WGS) entry which is preliminary data.</text>
</comment>
<protein>
    <submittedName>
        <fullName evidence="1">Rix1 complex component</fullName>
    </submittedName>
</protein>
<proteinExistence type="predicted"/>
<accession>A0ACC3TL60</accession>
<gene>
    <name evidence="1" type="ORF">V1517DRAFT_324818</name>
</gene>
<sequence length="346" mass="38089">MGSQRKKKEKKKDFVKPKLKVGKSKPKPTSHTELGFKAKAIDLPEQSITKAHTSRETFDHYVSLARHHSHTTRREALTYLQSHLPEDVDSSLFTSISPLILDPTPTVRAAVLSLVRAIPSSSLAPHVHLISLYIHAGMTHLAPEVRADSSKFMLLLLKAEESDIAMQLVTRSWEKSLHCFGSLLGWDLTTSPMSGSSTGPSAHTDSIKWNNVGNATSIDGIVNAAGHLEALSLFLRLGLSDNLTREMQAQSQLPVYHADTGKHLIPRNTTAPYARLGLFVEDKSGSLSTVWSTEDTSARYQLLKPMLSGMLSGLDSGRRRGGEIGRTCKHLIDFLEKAKLEAEKLQ</sequence>
<name>A0ACC3TL60_9ASCO</name>
<evidence type="ECO:0000313" key="1">
    <source>
        <dbReference type="EMBL" id="KAK9321950.1"/>
    </source>
</evidence>